<evidence type="ECO:0000313" key="13">
    <source>
        <dbReference type="Ensembl" id="ENSCVAP00000028401.1"/>
    </source>
</evidence>
<dbReference type="GO" id="GO:0031295">
    <property type="term" value="P:T cell costimulation"/>
    <property type="evidence" value="ECO:0007669"/>
    <property type="project" value="TreeGrafter"/>
</dbReference>
<sequence>SLHTEEECVLGIVGNPVLLPCLYPDLSSFLNFSIEWRRNDEAVLRSLWKEDGDVETWSLNHVSISTDVLSTGDLSLTLPSAHPKLDRSKYSLFLFAGENQTEPLCTVSLRIAASFSPPEVMKVPSEENSTTYLCHSSGGYPQPLVHWIINDSQEPPNGSVETQALIDSHLYNLTSHLTLNFSSPATVSCTIENQSMNETLTSKCESLSGARSDPEALLHINHLCFCLVRRRRDPQGEAGVRGHVDLQHRPVRGGRPHGDSRVVLSD</sequence>
<evidence type="ECO:0000256" key="5">
    <source>
        <dbReference type="ARBA" id="ARBA00022989"/>
    </source>
</evidence>
<dbReference type="PANTHER" id="PTHR25466:SF2">
    <property type="entry name" value="T-LYMPHOCYTE ACTIVATION ANTIGEN CD86"/>
    <property type="match status" value="1"/>
</dbReference>
<evidence type="ECO:0000256" key="8">
    <source>
        <dbReference type="ARBA" id="ARBA00023170"/>
    </source>
</evidence>
<dbReference type="InterPro" id="IPR053896">
    <property type="entry name" value="BTN3A2-like_Ig-C"/>
</dbReference>
<dbReference type="InterPro" id="IPR051713">
    <property type="entry name" value="T-cell_Activation_Regulation"/>
</dbReference>
<name>A0A3Q2E846_CYPVA</name>
<evidence type="ECO:0000256" key="9">
    <source>
        <dbReference type="ARBA" id="ARBA00023180"/>
    </source>
</evidence>
<keyword evidence="4" id="KW-0732">Signal</keyword>
<keyword evidence="14" id="KW-1185">Reference proteome</keyword>
<keyword evidence="3" id="KW-0812">Transmembrane</keyword>
<dbReference type="Proteomes" id="UP000265020">
    <property type="component" value="Unassembled WGS sequence"/>
</dbReference>
<comment type="subcellular location">
    <subcellularLocation>
        <location evidence="1">Cell membrane</location>
        <topology evidence="1">Single-pass type I membrane protein</topology>
    </subcellularLocation>
</comment>
<evidence type="ECO:0000259" key="12">
    <source>
        <dbReference type="PROSITE" id="PS50835"/>
    </source>
</evidence>
<dbReference type="GO" id="GO:0071222">
    <property type="term" value="P:cellular response to lipopolysaccharide"/>
    <property type="evidence" value="ECO:0007669"/>
    <property type="project" value="TreeGrafter"/>
</dbReference>
<reference evidence="13" key="2">
    <citation type="submission" date="2025-09" db="UniProtKB">
        <authorList>
            <consortium name="Ensembl"/>
        </authorList>
    </citation>
    <scope>IDENTIFICATION</scope>
</reference>
<keyword evidence="10" id="KW-0393">Immunoglobulin domain</keyword>
<keyword evidence="2" id="KW-1003">Cell membrane</keyword>
<reference evidence="13" key="1">
    <citation type="submission" date="2025-08" db="UniProtKB">
        <authorList>
            <consortium name="Ensembl"/>
        </authorList>
    </citation>
    <scope>IDENTIFICATION</scope>
</reference>
<evidence type="ECO:0000256" key="2">
    <source>
        <dbReference type="ARBA" id="ARBA00022475"/>
    </source>
</evidence>
<evidence type="ECO:0000256" key="6">
    <source>
        <dbReference type="ARBA" id="ARBA00023136"/>
    </source>
</evidence>
<keyword evidence="8" id="KW-0675">Receptor</keyword>
<dbReference type="GeneTree" id="ENSGT00650000094740"/>
<keyword evidence="9" id="KW-0325">Glycoprotein</keyword>
<feature type="domain" description="Ig-like" evidence="12">
    <location>
        <begin position="118"/>
        <end position="201"/>
    </location>
</feature>
<dbReference type="Ensembl" id="ENSCVAT00000020386.1">
    <property type="protein sequence ID" value="ENSCVAP00000028401.1"/>
    <property type="gene ID" value="ENSCVAG00000015432.1"/>
</dbReference>
<evidence type="ECO:0000313" key="14">
    <source>
        <dbReference type="Proteomes" id="UP000265020"/>
    </source>
</evidence>
<dbReference type="GO" id="GO:0009897">
    <property type="term" value="C:external side of plasma membrane"/>
    <property type="evidence" value="ECO:0007669"/>
    <property type="project" value="TreeGrafter"/>
</dbReference>
<dbReference type="InterPro" id="IPR036179">
    <property type="entry name" value="Ig-like_dom_sf"/>
</dbReference>
<feature type="region of interest" description="Disordered" evidence="11">
    <location>
        <begin position="237"/>
        <end position="266"/>
    </location>
</feature>
<keyword evidence="5" id="KW-1133">Transmembrane helix</keyword>
<dbReference type="Pfam" id="PF22705">
    <property type="entry name" value="C2-set_3"/>
    <property type="match status" value="1"/>
</dbReference>
<dbReference type="SUPFAM" id="SSF48726">
    <property type="entry name" value="Immunoglobulin"/>
    <property type="match status" value="2"/>
</dbReference>
<accession>A0A3Q2E846</accession>
<dbReference type="PANTHER" id="PTHR25466">
    <property type="entry name" value="T-LYMPHOCYTE ACTIVATION ANTIGEN"/>
    <property type="match status" value="1"/>
</dbReference>
<evidence type="ECO:0000256" key="4">
    <source>
        <dbReference type="ARBA" id="ARBA00022729"/>
    </source>
</evidence>
<dbReference type="GO" id="GO:0007166">
    <property type="term" value="P:cell surface receptor signaling pathway"/>
    <property type="evidence" value="ECO:0007669"/>
    <property type="project" value="TreeGrafter"/>
</dbReference>
<dbReference type="InterPro" id="IPR007110">
    <property type="entry name" value="Ig-like_dom"/>
</dbReference>
<keyword evidence="6" id="KW-0472">Membrane</keyword>
<evidence type="ECO:0000256" key="10">
    <source>
        <dbReference type="ARBA" id="ARBA00023319"/>
    </source>
</evidence>
<dbReference type="AlphaFoldDB" id="A0A3Q2E846"/>
<organism evidence="13 14">
    <name type="scientific">Cyprinodon variegatus</name>
    <name type="common">Sheepshead minnow</name>
    <dbReference type="NCBI Taxonomy" id="28743"/>
    <lineage>
        <taxon>Eukaryota</taxon>
        <taxon>Metazoa</taxon>
        <taxon>Chordata</taxon>
        <taxon>Craniata</taxon>
        <taxon>Vertebrata</taxon>
        <taxon>Euteleostomi</taxon>
        <taxon>Actinopterygii</taxon>
        <taxon>Neopterygii</taxon>
        <taxon>Teleostei</taxon>
        <taxon>Neoteleostei</taxon>
        <taxon>Acanthomorphata</taxon>
        <taxon>Ovalentaria</taxon>
        <taxon>Atherinomorphae</taxon>
        <taxon>Cyprinodontiformes</taxon>
        <taxon>Cyprinodontidae</taxon>
        <taxon>Cyprinodon</taxon>
    </lineage>
</organism>
<evidence type="ECO:0000256" key="1">
    <source>
        <dbReference type="ARBA" id="ARBA00004251"/>
    </source>
</evidence>
<evidence type="ECO:0000256" key="7">
    <source>
        <dbReference type="ARBA" id="ARBA00023157"/>
    </source>
</evidence>
<evidence type="ECO:0000256" key="3">
    <source>
        <dbReference type="ARBA" id="ARBA00022692"/>
    </source>
</evidence>
<dbReference type="GO" id="GO:0006955">
    <property type="term" value="P:immune response"/>
    <property type="evidence" value="ECO:0007669"/>
    <property type="project" value="TreeGrafter"/>
</dbReference>
<keyword evidence="7" id="KW-1015">Disulfide bond</keyword>
<proteinExistence type="predicted"/>
<dbReference type="OMA" id="FSIEWRR"/>
<protein>
    <recommendedName>
        <fullName evidence="12">Ig-like domain-containing protein</fullName>
    </recommendedName>
</protein>
<dbReference type="Gene3D" id="2.60.40.10">
    <property type="entry name" value="Immunoglobulins"/>
    <property type="match status" value="2"/>
</dbReference>
<dbReference type="PROSITE" id="PS50835">
    <property type="entry name" value="IG_LIKE"/>
    <property type="match status" value="1"/>
</dbReference>
<dbReference type="GO" id="GO:0042102">
    <property type="term" value="P:positive regulation of T cell proliferation"/>
    <property type="evidence" value="ECO:0007669"/>
    <property type="project" value="TreeGrafter"/>
</dbReference>
<evidence type="ECO:0000256" key="11">
    <source>
        <dbReference type="SAM" id="MobiDB-lite"/>
    </source>
</evidence>
<dbReference type="InterPro" id="IPR013783">
    <property type="entry name" value="Ig-like_fold"/>
</dbReference>
<dbReference type="GO" id="GO:0042130">
    <property type="term" value="P:negative regulation of T cell proliferation"/>
    <property type="evidence" value="ECO:0007669"/>
    <property type="project" value="TreeGrafter"/>
</dbReference>